<feature type="domain" description="Helicase ATP-binding" evidence="1">
    <location>
        <begin position="26"/>
        <end position="346"/>
    </location>
</feature>
<reference evidence="2 3" key="1">
    <citation type="submission" date="2018-01" db="EMBL/GenBank/DDBJ databases">
        <title>G. obscuriglobus.</title>
        <authorList>
            <person name="Franke J."/>
            <person name="Blomberg W."/>
            <person name="Selmecki A."/>
        </authorList>
    </citation>
    <scope>NUCLEOTIDE SEQUENCE [LARGE SCALE GENOMIC DNA]</scope>
    <source>
        <strain evidence="2 3">DSM 5831</strain>
    </source>
</reference>
<dbReference type="KEGG" id="gog:C1280_20795"/>
<dbReference type="Pfam" id="PF00271">
    <property type="entry name" value="Helicase_C"/>
    <property type="match status" value="1"/>
</dbReference>
<name>A0A2Z3HBZ4_9BACT</name>
<proteinExistence type="predicted"/>
<sequence length="1099" mass="123027">MASGVAGQTEDAPMRTGVARPDTAAILRGLKDFQRDTVEYVFSRLYGPAATPRVLVADEVGLGKTLVARGVIAKAIDHLWDKKDRIDVVYICSNADIARQNVNRLNVTEAQEFVRTERITLLPTRIQDLQRNPLNFISLTPGTSFDLKSSLGHVQERVLLYRLLQKPWEFSGVAPRKVFQGNCTPENFISLLDRSDGSGGPVIDAGLAEQFLKSLDHHMAAERAKDHLTLRERFNELCDLFRHVKDEAPAGAREKRARWIGEVRTLLAASCLRALKPDLIVLDEFQRFRDLLTDNSELGQLASDLFEYDDVRVLLLSATPYKMYTLAAEAHDDNHYADFLRTLTFLEPSEARGFEGVLDDFRRELFRIGRGSLDRLLALKHDLERRLRKTIVRTERLAVTHNRDGMLKEMPRTGLTLTARDVATYPQLRRVADALDAGEVLEFWKSAPFLLNFMENYEVKRAFRDALEVTAREETLAGILSETPDLLLSWKDVSAYQAVDPGHAGLRKLAAETVGAGAWELLWVPPSLPYYQPAGAFAGERAGRFTKRLVFSAWHVVPKTITCLLSYEAEREMMRSFETDPKNTPDERKRRRPLLRFARSDERLTGLPVLGMVYPSLTLAAVGDPLALALSAEPFEHPLTLEAVRKRVAEHLRPLVSALATSSDTGAEDEAWYWAAPILLDLVRHEDSTRAWFRDNELADSWAGEQNDGATDGDVEESLWHAHVAHARELVAGKVVLGPQPSDLVDVLAELALAGPAVSALRALARVSGELPDPSRPLLRHEAGWVGHALLRLFNLPEVTAMIRGRNGAEPYWRRAIEYSLDGCIQAVLDEYAHVQRDLQGKTGGSSARISEEVAAGMHAALSLRTSALGVDDVRASKRGTVRVENRTMRGRFAVRFGEERSEDSERGANRAEQVRASFNSPFWPFVLATTSVGQEGLDFHPYCHAVVHWNLPANPVDLEQREGRVHRYKGHAVRKNLAAKFGLAALTTSDDPWDALFAAGVAERKPETSDLVPYWVYPLEGGASVERHLITFPLSRDAERMEALRRTLAVYRMVFGQSRQEDLVSYLLTQLPPDEIAEVATKFRIDLSPTVINRKRDC</sequence>
<evidence type="ECO:0000313" key="3">
    <source>
        <dbReference type="Proteomes" id="UP000245802"/>
    </source>
</evidence>
<protein>
    <recommendedName>
        <fullName evidence="1">Helicase ATP-binding domain-containing protein</fullName>
    </recommendedName>
</protein>
<dbReference type="AlphaFoldDB" id="A0A2Z3HBZ4"/>
<dbReference type="Proteomes" id="UP000245802">
    <property type="component" value="Chromosome"/>
</dbReference>
<evidence type="ECO:0000259" key="1">
    <source>
        <dbReference type="SMART" id="SM00487"/>
    </source>
</evidence>
<accession>A0A2Z3HBZ4</accession>
<dbReference type="Gene3D" id="3.40.50.300">
    <property type="entry name" value="P-loop containing nucleotide triphosphate hydrolases"/>
    <property type="match status" value="2"/>
</dbReference>
<dbReference type="EMBL" id="CP025958">
    <property type="protein sequence ID" value="AWM39184.1"/>
    <property type="molecule type" value="Genomic_DNA"/>
</dbReference>
<dbReference type="InterPro" id="IPR027417">
    <property type="entry name" value="P-loop_NTPase"/>
</dbReference>
<keyword evidence="3" id="KW-1185">Reference proteome</keyword>
<dbReference type="OrthoDB" id="9760715at2"/>
<dbReference type="InterPro" id="IPR001650">
    <property type="entry name" value="Helicase_C-like"/>
</dbReference>
<dbReference type="InterPro" id="IPR014001">
    <property type="entry name" value="Helicase_ATP-bd"/>
</dbReference>
<evidence type="ECO:0000313" key="2">
    <source>
        <dbReference type="EMBL" id="AWM39184.1"/>
    </source>
</evidence>
<organism evidence="2 3">
    <name type="scientific">Gemmata obscuriglobus</name>
    <dbReference type="NCBI Taxonomy" id="114"/>
    <lineage>
        <taxon>Bacteria</taxon>
        <taxon>Pseudomonadati</taxon>
        <taxon>Planctomycetota</taxon>
        <taxon>Planctomycetia</taxon>
        <taxon>Gemmatales</taxon>
        <taxon>Gemmataceae</taxon>
        <taxon>Gemmata</taxon>
    </lineage>
</organism>
<dbReference type="SUPFAM" id="SSF52540">
    <property type="entry name" value="P-loop containing nucleoside triphosphate hydrolases"/>
    <property type="match status" value="2"/>
</dbReference>
<dbReference type="SMART" id="SM00487">
    <property type="entry name" value="DEXDc"/>
    <property type="match status" value="1"/>
</dbReference>
<gene>
    <name evidence="2" type="ORF">C1280_20795</name>
</gene>